<comment type="caution">
    <text evidence="1">The sequence shown here is derived from an EMBL/GenBank/DDBJ whole genome shotgun (WGS) entry which is preliminary data.</text>
</comment>
<reference evidence="1 2" key="1">
    <citation type="submission" date="2019-02" db="EMBL/GenBank/DDBJ databases">
        <title>Hansschlegelia quercus sp. nov., a novel methylotrophic bacterium from buds of oak (Quercus robur L.).</title>
        <authorList>
            <person name="Agafonova N.V."/>
            <person name="Kaparullina E.N."/>
            <person name="Grouzdev D.S."/>
            <person name="Doronina N.V."/>
        </authorList>
    </citation>
    <scope>NUCLEOTIDE SEQUENCE [LARGE SCALE GENOMIC DNA]</scope>
    <source>
        <strain evidence="1 2">Dub</strain>
    </source>
</reference>
<dbReference type="GO" id="GO:0006635">
    <property type="term" value="P:fatty acid beta-oxidation"/>
    <property type="evidence" value="ECO:0007669"/>
    <property type="project" value="TreeGrafter"/>
</dbReference>
<dbReference type="AlphaFoldDB" id="A0A4Q9GHY0"/>
<evidence type="ECO:0000313" key="1">
    <source>
        <dbReference type="EMBL" id="TBN53618.1"/>
    </source>
</evidence>
<gene>
    <name evidence="1" type="ORF">EYR15_07360</name>
</gene>
<dbReference type="Pfam" id="PF00378">
    <property type="entry name" value="ECH_1"/>
    <property type="match status" value="1"/>
</dbReference>
<dbReference type="GO" id="GO:0004300">
    <property type="term" value="F:enoyl-CoA hydratase activity"/>
    <property type="evidence" value="ECO:0007669"/>
    <property type="project" value="UniProtKB-EC"/>
</dbReference>
<dbReference type="PANTHER" id="PTHR11941">
    <property type="entry name" value="ENOYL-COA HYDRATASE-RELATED"/>
    <property type="match status" value="1"/>
</dbReference>
<dbReference type="NCBIfam" id="NF004796">
    <property type="entry name" value="PRK06144.1"/>
    <property type="match status" value="1"/>
</dbReference>
<dbReference type="Proteomes" id="UP000291613">
    <property type="component" value="Unassembled WGS sequence"/>
</dbReference>
<proteinExistence type="predicted"/>
<keyword evidence="1" id="KW-0456">Lyase</keyword>
<accession>A0A4Q9GHY0</accession>
<dbReference type="InterPro" id="IPR029045">
    <property type="entry name" value="ClpP/crotonase-like_dom_sf"/>
</dbReference>
<evidence type="ECO:0000313" key="2">
    <source>
        <dbReference type="Proteomes" id="UP000291613"/>
    </source>
</evidence>
<dbReference type="CDD" id="cd06558">
    <property type="entry name" value="crotonase-like"/>
    <property type="match status" value="1"/>
</dbReference>
<name>A0A4Q9GHY0_9HYPH</name>
<protein>
    <submittedName>
        <fullName evidence="1">Enoyl-CoA hydratase</fullName>
        <ecNumber evidence="1">4.2.1.17</ecNumber>
    </submittedName>
</protein>
<dbReference type="Gene3D" id="3.90.226.10">
    <property type="entry name" value="2-enoyl-CoA Hydratase, Chain A, domain 1"/>
    <property type="match status" value="1"/>
</dbReference>
<dbReference type="EC" id="4.2.1.17" evidence="1"/>
<organism evidence="1 2">
    <name type="scientific">Hansschlegelia quercus</name>
    <dbReference type="NCBI Taxonomy" id="2528245"/>
    <lineage>
        <taxon>Bacteria</taxon>
        <taxon>Pseudomonadati</taxon>
        <taxon>Pseudomonadota</taxon>
        <taxon>Alphaproteobacteria</taxon>
        <taxon>Hyphomicrobiales</taxon>
        <taxon>Methylopilaceae</taxon>
        <taxon>Hansschlegelia</taxon>
    </lineage>
</organism>
<dbReference type="OrthoDB" id="9810797at2"/>
<keyword evidence="2" id="KW-1185">Reference proteome</keyword>
<dbReference type="InterPro" id="IPR001753">
    <property type="entry name" value="Enoyl-CoA_hydra/iso"/>
</dbReference>
<dbReference type="SUPFAM" id="SSF52096">
    <property type="entry name" value="ClpP/crotonase"/>
    <property type="match status" value="1"/>
</dbReference>
<dbReference type="EMBL" id="SIUB01000003">
    <property type="protein sequence ID" value="TBN53618.1"/>
    <property type="molecule type" value="Genomic_DNA"/>
</dbReference>
<dbReference type="RefSeq" id="WP_131002599.1">
    <property type="nucleotide sequence ID" value="NZ_JBHSZR010000003.1"/>
</dbReference>
<sequence length="266" mass="27855">MSATEPLAEGAAPPQGAVRLTIEGAVARVIFDRPHARNAMTFAMYEDLAAACGRIAADPHVRVAVFRGAGGKAFVAGTDIEQFRAFSSGADGVAYEQKVDSYVGALEALPVPSIAVVEGWAVGGGMALANACDFRVATPGARFGVPIARTLGNCLSVASLRRLTDAFGPGIVKRMLLLAETPTAEEMPAGYVTVTADVDAAVEEMCSRLAAHAPVTLRATKEAMRRLSLDPQASDHDIVEEVYGSADFHHGVEAFLAKRAPTWTGT</sequence>
<dbReference type="PANTHER" id="PTHR11941:SF54">
    <property type="entry name" value="ENOYL-COA HYDRATASE, MITOCHONDRIAL"/>
    <property type="match status" value="1"/>
</dbReference>